<dbReference type="PANTHER" id="PTHR43705">
    <property type="entry name" value="HYDROXYACYLGLUTATHIONE HYDROLASE"/>
    <property type="match status" value="1"/>
</dbReference>
<feature type="binding site" evidence="7">
    <location>
        <position position="57"/>
    </location>
    <ligand>
        <name>Zn(2+)</name>
        <dbReference type="ChEBI" id="CHEBI:29105"/>
        <label>2</label>
    </ligand>
</feature>
<name>K2L2W7_9GAMM</name>
<evidence type="ECO:0000256" key="2">
    <source>
        <dbReference type="ARBA" id="ARBA00004963"/>
    </source>
</evidence>
<proteinExistence type="inferred from homology"/>
<dbReference type="PATRIC" id="fig|740709.3.peg.1250"/>
<feature type="binding site" evidence="7">
    <location>
        <position position="129"/>
    </location>
    <ligand>
        <name>Zn(2+)</name>
        <dbReference type="ChEBI" id="CHEBI:29105"/>
        <label>2</label>
    </ligand>
</feature>
<evidence type="ECO:0000256" key="6">
    <source>
        <dbReference type="ARBA" id="ARBA00022833"/>
    </source>
</evidence>
<protein>
    <recommendedName>
        <fullName evidence="7">Hydroxyacylglutathione hydrolase</fullName>
        <ecNumber evidence="7">3.1.2.6</ecNumber>
    </recommendedName>
    <alternativeName>
        <fullName evidence="7">Glyoxalase II</fullName>
        <shortName evidence="7">Glx II</shortName>
    </alternativeName>
</protein>
<dbReference type="EC" id="3.1.2.6" evidence="7"/>
<dbReference type="InterPro" id="IPR050110">
    <property type="entry name" value="Glyoxalase_II_hydrolase"/>
</dbReference>
<dbReference type="OrthoDB" id="9802248at2"/>
<dbReference type="GO" id="GO:0004416">
    <property type="term" value="F:hydroxyacylglutathione hydrolase activity"/>
    <property type="evidence" value="ECO:0007669"/>
    <property type="project" value="UniProtKB-UniRule"/>
</dbReference>
<feature type="domain" description="Metallo-beta-lactamase" evidence="8">
    <location>
        <begin position="11"/>
        <end position="167"/>
    </location>
</feature>
<dbReference type="Proteomes" id="UP000014115">
    <property type="component" value="Unassembled WGS sequence"/>
</dbReference>
<dbReference type="GO" id="GO:0046872">
    <property type="term" value="F:metal ion binding"/>
    <property type="evidence" value="ECO:0007669"/>
    <property type="project" value="UniProtKB-KW"/>
</dbReference>
<dbReference type="EMBL" id="AMRG01000006">
    <property type="protein sequence ID" value="EKE84245.1"/>
    <property type="molecule type" value="Genomic_DNA"/>
</dbReference>
<dbReference type="InterPro" id="IPR036866">
    <property type="entry name" value="RibonucZ/Hydroxyglut_hydro"/>
</dbReference>
<evidence type="ECO:0000256" key="3">
    <source>
        <dbReference type="ARBA" id="ARBA00006759"/>
    </source>
</evidence>
<dbReference type="InterPro" id="IPR035680">
    <property type="entry name" value="Clx_II_MBL"/>
</dbReference>
<keyword evidence="10" id="KW-1185">Reference proteome</keyword>
<dbReference type="AlphaFoldDB" id="K2L2W7"/>
<keyword evidence="4 7" id="KW-0479">Metal-binding</keyword>
<dbReference type="Pfam" id="PF00753">
    <property type="entry name" value="Lactamase_B"/>
    <property type="match status" value="1"/>
</dbReference>
<accession>K2L2W7</accession>
<dbReference type="InterPro" id="IPR001279">
    <property type="entry name" value="Metallo-B-lactamas"/>
</dbReference>
<feature type="binding site" evidence="7">
    <location>
        <position position="58"/>
    </location>
    <ligand>
        <name>Zn(2+)</name>
        <dbReference type="ChEBI" id="CHEBI:29105"/>
        <label>2</label>
    </ligand>
</feature>
<feature type="binding site" evidence="7">
    <location>
        <position position="55"/>
    </location>
    <ligand>
        <name>Zn(2+)</name>
        <dbReference type="ChEBI" id="CHEBI:29105"/>
        <label>1</label>
    </ligand>
</feature>
<evidence type="ECO:0000259" key="8">
    <source>
        <dbReference type="SMART" id="SM00849"/>
    </source>
</evidence>
<comment type="caution">
    <text evidence="9">The sequence shown here is derived from an EMBL/GenBank/DDBJ whole genome shotgun (WGS) entry which is preliminary data.</text>
</comment>
<comment type="pathway">
    <text evidence="2 7">Secondary metabolite metabolism; methylglyoxal degradation; (R)-lactate from methylglyoxal: step 2/2.</text>
</comment>
<comment type="subunit">
    <text evidence="7">Monomer.</text>
</comment>
<evidence type="ECO:0000313" key="10">
    <source>
        <dbReference type="Proteomes" id="UP000014115"/>
    </source>
</evidence>
<dbReference type="InterPro" id="IPR032282">
    <property type="entry name" value="HAGH_C"/>
</dbReference>
<evidence type="ECO:0000256" key="1">
    <source>
        <dbReference type="ARBA" id="ARBA00001623"/>
    </source>
</evidence>
<keyword evidence="5 7" id="KW-0378">Hydrolase</keyword>
<evidence type="ECO:0000256" key="5">
    <source>
        <dbReference type="ARBA" id="ARBA00022801"/>
    </source>
</evidence>
<evidence type="ECO:0000256" key="4">
    <source>
        <dbReference type="ARBA" id="ARBA00022723"/>
    </source>
</evidence>
<sequence length="255" mass="28566">MQVSAIPAFDDNYIWLLRHTDDSAVVVDPGQAEPVLRVLTEQQLTLAAILLTHHHHDHTGGVAKLREHYPKCRVYGPADSPFTDIDESLVDGDVIHLPSLQQQFQIMATPGHTLDHIVFYARGYLFCGDTLFSGGCGRMFEGDAVGFWSSLQRLRELPGDTRVYCAHEYTQANLAFASKVEPDNVLLQNYRERVNWLRQQQQPSLPSSLLQELAVNPFLRADQASVKTAAETHVGHPLSDAAAVFATIRQWKDHD</sequence>
<feature type="binding site" evidence="7">
    <location>
        <position position="167"/>
    </location>
    <ligand>
        <name>Zn(2+)</name>
        <dbReference type="ChEBI" id="CHEBI:29105"/>
        <label>2</label>
    </ligand>
</feature>
<dbReference type="SUPFAM" id="SSF56281">
    <property type="entry name" value="Metallo-hydrolase/oxidoreductase"/>
    <property type="match status" value="1"/>
</dbReference>
<feature type="binding site" evidence="7">
    <location>
        <position position="129"/>
    </location>
    <ligand>
        <name>Zn(2+)</name>
        <dbReference type="ChEBI" id="CHEBI:29105"/>
        <label>1</label>
    </ligand>
</feature>
<organism evidence="9 10">
    <name type="scientific">Idiomarina xiamenensis 10-D-4</name>
    <dbReference type="NCBI Taxonomy" id="740709"/>
    <lineage>
        <taxon>Bacteria</taxon>
        <taxon>Pseudomonadati</taxon>
        <taxon>Pseudomonadota</taxon>
        <taxon>Gammaproteobacteria</taxon>
        <taxon>Alteromonadales</taxon>
        <taxon>Idiomarinaceae</taxon>
        <taxon>Idiomarina</taxon>
    </lineage>
</organism>
<evidence type="ECO:0000256" key="7">
    <source>
        <dbReference type="HAMAP-Rule" id="MF_01374"/>
    </source>
</evidence>
<dbReference type="NCBIfam" id="TIGR03413">
    <property type="entry name" value="GSH_gloB"/>
    <property type="match status" value="1"/>
</dbReference>
<comment type="similarity">
    <text evidence="3 7">Belongs to the metallo-beta-lactamase superfamily. Glyoxalase II family.</text>
</comment>
<reference evidence="9 10" key="1">
    <citation type="journal article" date="2012" name="J. Bacteriol.">
        <title>Genome Sequence of Idiomarina xiamenensis Type Strain 10-D-4.</title>
        <authorList>
            <person name="Lai Q."/>
            <person name="Wang L."/>
            <person name="Wang W."/>
            <person name="Shao Z."/>
        </authorList>
    </citation>
    <scope>NUCLEOTIDE SEQUENCE [LARGE SCALE GENOMIC DNA]</scope>
    <source>
        <strain evidence="9 10">10-D-4</strain>
    </source>
</reference>
<dbReference type="GO" id="GO:0019243">
    <property type="term" value="P:methylglyoxal catabolic process to D-lactate via S-lactoyl-glutathione"/>
    <property type="evidence" value="ECO:0007669"/>
    <property type="project" value="UniProtKB-UniRule"/>
</dbReference>
<dbReference type="SMART" id="SM00849">
    <property type="entry name" value="Lactamase_B"/>
    <property type="match status" value="1"/>
</dbReference>
<dbReference type="UniPathway" id="UPA00619">
    <property type="reaction ID" value="UER00676"/>
</dbReference>
<comment type="catalytic activity">
    <reaction evidence="1 7">
        <text>an S-(2-hydroxyacyl)glutathione + H2O = a 2-hydroxy carboxylate + glutathione + H(+)</text>
        <dbReference type="Rhea" id="RHEA:21864"/>
        <dbReference type="ChEBI" id="CHEBI:15377"/>
        <dbReference type="ChEBI" id="CHEBI:15378"/>
        <dbReference type="ChEBI" id="CHEBI:57925"/>
        <dbReference type="ChEBI" id="CHEBI:58896"/>
        <dbReference type="ChEBI" id="CHEBI:71261"/>
        <dbReference type="EC" id="3.1.2.6"/>
    </reaction>
</comment>
<feature type="binding site" evidence="7">
    <location>
        <position position="53"/>
    </location>
    <ligand>
        <name>Zn(2+)</name>
        <dbReference type="ChEBI" id="CHEBI:29105"/>
        <label>1</label>
    </ligand>
</feature>
<dbReference type="STRING" id="740709.A10D4_06116"/>
<dbReference type="Pfam" id="PF16123">
    <property type="entry name" value="HAGH_C"/>
    <property type="match status" value="1"/>
</dbReference>
<dbReference type="RefSeq" id="WP_008488386.1">
    <property type="nucleotide sequence ID" value="NZ_AMRG01000006.1"/>
</dbReference>
<dbReference type="PANTHER" id="PTHR43705:SF1">
    <property type="entry name" value="HYDROXYACYLGLUTATHIONE HYDROLASE GLOB"/>
    <property type="match status" value="1"/>
</dbReference>
<dbReference type="HAMAP" id="MF_01374">
    <property type="entry name" value="Glyoxalase_2"/>
    <property type="match status" value="1"/>
</dbReference>
<comment type="cofactor">
    <cofactor evidence="7">
        <name>Zn(2+)</name>
        <dbReference type="ChEBI" id="CHEBI:29105"/>
    </cofactor>
    <text evidence="7">Binds 2 Zn(2+) ions per subunit.</text>
</comment>
<dbReference type="PIRSF" id="PIRSF005457">
    <property type="entry name" value="Glx"/>
    <property type="match status" value="1"/>
</dbReference>
<gene>
    <name evidence="7" type="primary">gloB</name>
    <name evidence="9" type="ORF">A10D4_06116</name>
</gene>
<dbReference type="Gene3D" id="3.60.15.10">
    <property type="entry name" value="Ribonuclease Z/Hydroxyacylglutathione hydrolase-like"/>
    <property type="match status" value="1"/>
</dbReference>
<evidence type="ECO:0000313" key="9">
    <source>
        <dbReference type="EMBL" id="EKE84245.1"/>
    </source>
</evidence>
<dbReference type="CDD" id="cd07723">
    <property type="entry name" value="hydroxyacylglutathione_hydrolase_MBL-fold"/>
    <property type="match status" value="1"/>
</dbReference>
<dbReference type="InterPro" id="IPR017782">
    <property type="entry name" value="Hydroxyacylglutathione_Hdrlase"/>
</dbReference>
<dbReference type="eggNOG" id="COG0491">
    <property type="taxonomic scope" value="Bacteria"/>
</dbReference>
<comment type="function">
    <text evidence="7">Thiolesterase that catalyzes the hydrolysis of S-D-lactoyl-glutathione to form glutathione and D-lactic acid.</text>
</comment>
<keyword evidence="6 7" id="KW-0862">Zinc</keyword>
<feature type="binding site" evidence="7">
    <location>
        <position position="112"/>
    </location>
    <ligand>
        <name>Zn(2+)</name>
        <dbReference type="ChEBI" id="CHEBI:29105"/>
        <label>1</label>
    </ligand>
</feature>